<sequence length="104" mass="11876">MAATARDVVRRTITAAREETAANRDTIALGLPAVKSDVAQMGKHAQAAPTLGRTRRMHRYHPLPRMTWTWFERWNNTLPPLYSRLAFVFYDLCKHATVLDAKIL</sequence>
<protein>
    <submittedName>
        <fullName evidence="1">Uncharacterized protein</fullName>
    </submittedName>
</protein>
<organism evidence="1 2">
    <name type="scientific">Rhizoctonia solani</name>
    <dbReference type="NCBI Taxonomy" id="456999"/>
    <lineage>
        <taxon>Eukaryota</taxon>
        <taxon>Fungi</taxon>
        <taxon>Dikarya</taxon>
        <taxon>Basidiomycota</taxon>
        <taxon>Agaricomycotina</taxon>
        <taxon>Agaricomycetes</taxon>
        <taxon>Cantharellales</taxon>
        <taxon>Ceratobasidiaceae</taxon>
        <taxon>Rhizoctonia</taxon>
    </lineage>
</organism>
<gene>
    <name evidence="1" type="ORF">RDB_LOCUS127784</name>
</gene>
<dbReference type="EMBL" id="CAJMWY010003664">
    <property type="protein sequence ID" value="CAE6504645.1"/>
    <property type="molecule type" value="Genomic_DNA"/>
</dbReference>
<proteinExistence type="predicted"/>
<name>A0A8H3H7W4_9AGAM</name>
<evidence type="ECO:0000313" key="1">
    <source>
        <dbReference type="EMBL" id="CAE6504645.1"/>
    </source>
</evidence>
<dbReference type="AlphaFoldDB" id="A0A8H3H7W4"/>
<dbReference type="Proteomes" id="UP000663861">
    <property type="component" value="Unassembled WGS sequence"/>
</dbReference>
<evidence type="ECO:0000313" key="2">
    <source>
        <dbReference type="Proteomes" id="UP000663861"/>
    </source>
</evidence>
<reference evidence="1" key="1">
    <citation type="submission" date="2021-01" db="EMBL/GenBank/DDBJ databases">
        <authorList>
            <person name="Kaushik A."/>
        </authorList>
    </citation>
    <scope>NUCLEOTIDE SEQUENCE</scope>
    <source>
        <strain evidence="1">AG4-RS23</strain>
    </source>
</reference>
<comment type="caution">
    <text evidence="1">The sequence shown here is derived from an EMBL/GenBank/DDBJ whole genome shotgun (WGS) entry which is preliminary data.</text>
</comment>
<accession>A0A8H3H7W4</accession>